<sequence>MSGFPHGNVFYKISETVSNKGSCKKKTARGQSSVSSGELIVQKQPSRNTLFSSTSSLEVGRFLGCNKNISSIKFDVFSSASTFGSDQKMLKNLSPILYIVGNVYGVYNSREINILGKEPLPLSSSISSENILFYPPKSMIERLAKSYFKFVNPYMPLLEPLKFFQLLEVRDPSLPLQALITAVALIGAAYVNLEASIKNTQELLGTRLCKLLSQIYLKPCIYSVQTFLLASHWKISNRNTKPRDLSWIYYTMACGMAKMLGFHIGYSKLSAFQVDERTRVWMAIYMTGIGHHVLGEKPYLVSSFNHDVKLWKQETDPLLGIGLYKNDKYIVHSFRSSTIQSALAESMFRVKTKYASVSNSFLKTGDITLETRTFFMQLDQLEANCFSWYKTLPPFLLSRAKATVIASPSVRNPFACKLYAIFFFSLLYLNRMKISPNDLKTPSFDRLNDIAANSLDVVSVSDFLTLSPLEKCLVISHLGTSMLSSPHHRKSVLHGTSFKWIVAFQIALFLNLLKQQISRALTLGFGPHDPQQATFQKYLDVIVKDEATMMDLFSKGSLRISILKDSFDFLSQLNSN</sequence>
<dbReference type="EMBL" id="QTSX02003071">
    <property type="protein sequence ID" value="KAJ9071995.1"/>
    <property type="molecule type" value="Genomic_DNA"/>
</dbReference>
<keyword evidence="2" id="KW-1185">Reference proteome</keyword>
<comment type="caution">
    <text evidence="1">The sequence shown here is derived from an EMBL/GenBank/DDBJ whole genome shotgun (WGS) entry which is preliminary data.</text>
</comment>
<protein>
    <submittedName>
        <fullName evidence="1">Uncharacterized protein</fullName>
    </submittedName>
</protein>
<name>A0ACC2TBG3_9FUNG</name>
<organism evidence="1 2">
    <name type="scientific">Entomophthora muscae</name>
    <dbReference type="NCBI Taxonomy" id="34485"/>
    <lineage>
        <taxon>Eukaryota</taxon>
        <taxon>Fungi</taxon>
        <taxon>Fungi incertae sedis</taxon>
        <taxon>Zoopagomycota</taxon>
        <taxon>Entomophthoromycotina</taxon>
        <taxon>Entomophthoromycetes</taxon>
        <taxon>Entomophthorales</taxon>
        <taxon>Entomophthoraceae</taxon>
        <taxon>Entomophthora</taxon>
    </lineage>
</organism>
<evidence type="ECO:0000313" key="2">
    <source>
        <dbReference type="Proteomes" id="UP001165960"/>
    </source>
</evidence>
<evidence type="ECO:0000313" key="1">
    <source>
        <dbReference type="EMBL" id="KAJ9071995.1"/>
    </source>
</evidence>
<dbReference type="Proteomes" id="UP001165960">
    <property type="component" value="Unassembled WGS sequence"/>
</dbReference>
<accession>A0ACC2TBG3</accession>
<reference evidence="1" key="1">
    <citation type="submission" date="2022-04" db="EMBL/GenBank/DDBJ databases">
        <title>Genome of the entomopathogenic fungus Entomophthora muscae.</title>
        <authorList>
            <person name="Elya C."/>
            <person name="Lovett B.R."/>
            <person name="Lee E."/>
            <person name="Macias A.M."/>
            <person name="Hajek A.E."/>
            <person name="De Bivort B.L."/>
            <person name="Kasson M.T."/>
            <person name="De Fine Licht H.H."/>
            <person name="Stajich J.E."/>
        </authorList>
    </citation>
    <scope>NUCLEOTIDE SEQUENCE</scope>
    <source>
        <strain evidence="1">Berkeley</strain>
    </source>
</reference>
<gene>
    <name evidence="1" type="ORF">DSO57_1031747</name>
</gene>
<proteinExistence type="predicted"/>